<dbReference type="RefSeq" id="WP_116774886.1">
    <property type="nucleotide sequence ID" value="NZ_QDKG01000001.1"/>
</dbReference>
<gene>
    <name evidence="1" type="ORF">DC487_05390</name>
</gene>
<dbReference type="OrthoDB" id="72471at2"/>
<protein>
    <recommendedName>
        <fullName evidence="3">ASCH domain-containing protein</fullName>
    </recommendedName>
</protein>
<evidence type="ECO:0000313" key="2">
    <source>
        <dbReference type="Proteomes" id="UP000245627"/>
    </source>
</evidence>
<name>A0A2T8HNM8_9SPHI</name>
<proteinExistence type="predicted"/>
<sequence>MTIKPILFSAPMVQAILEGTKTQTRRIIKSKHESGLFQVGKTLDGVVTGITSIDWDERPKNDTTNDIKPIANVGDVLWCRETWIQIHTDREFEGRTSEYVYRADEKQNEEKFGDIWNGVGKRFIDSWKWKPSIFMPKRACRLFLKVTGVRAERLHDITDGDAIAEGIIGVDRAGGYGYGLKQEWDYNFPLHEPTAILAYKELWQSINGMDSWDANPWVWVYEFERIEKPDTWPYSIDINTLRGGSNG</sequence>
<dbReference type="EMBL" id="QDKG01000001">
    <property type="protein sequence ID" value="PVH27031.1"/>
    <property type="molecule type" value="Genomic_DNA"/>
</dbReference>
<keyword evidence="2" id="KW-1185">Reference proteome</keyword>
<evidence type="ECO:0000313" key="1">
    <source>
        <dbReference type="EMBL" id="PVH27031.1"/>
    </source>
</evidence>
<evidence type="ECO:0008006" key="3">
    <source>
        <dbReference type="Google" id="ProtNLM"/>
    </source>
</evidence>
<dbReference type="AlphaFoldDB" id="A0A2T8HNM8"/>
<accession>A0A2T8HNM8</accession>
<organism evidence="1 2">
    <name type="scientific">Sphingobacterium corticibacter</name>
    <dbReference type="NCBI Taxonomy" id="2171749"/>
    <lineage>
        <taxon>Bacteria</taxon>
        <taxon>Pseudomonadati</taxon>
        <taxon>Bacteroidota</taxon>
        <taxon>Sphingobacteriia</taxon>
        <taxon>Sphingobacteriales</taxon>
        <taxon>Sphingobacteriaceae</taxon>
        <taxon>Sphingobacterium</taxon>
    </lineage>
</organism>
<reference evidence="1 2" key="1">
    <citation type="submission" date="2018-04" db="EMBL/GenBank/DDBJ databases">
        <title>Sphingobacterium cortibacter sp. nov.</title>
        <authorList>
            <person name="Li Y."/>
        </authorList>
    </citation>
    <scope>NUCLEOTIDE SEQUENCE [LARGE SCALE GENOMIC DNA]</scope>
    <source>
        <strain evidence="1 2">2c-3</strain>
    </source>
</reference>
<dbReference type="Proteomes" id="UP000245627">
    <property type="component" value="Unassembled WGS sequence"/>
</dbReference>
<comment type="caution">
    <text evidence="1">The sequence shown here is derived from an EMBL/GenBank/DDBJ whole genome shotgun (WGS) entry which is preliminary data.</text>
</comment>